<dbReference type="PANTHER" id="PTHR40621">
    <property type="entry name" value="TRANSCRIPTION FACTOR KAPC-RELATED"/>
    <property type="match status" value="1"/>
</dbReference>
<sequence>MLAHPVFNVPQMASQQPSPASTEEGQPSNASAPRTSRKRKSPPAEQLAPQQQPPPHLLPPPHALMQFPPGFAYPPPPGDFTPAGMPPALPSGESNNQQSAGRALSQSKRAEQNRKAQRAFRERRDQHVKALESRSQLLDAALASADEANRRWEECRALVDQLRVENAALRAHLAQHLQNLPPGAIIAGMQPQPGSAVAPADDKKPDQNGEQKEEERE</sequence>
<dbReference type="InterPro" id="IPR004827">
    <property type="entry name" value="bZIP"/>
</dbReference>
<evidence type="ECO:0000256" key="3">
    <source>
        <dbReference type="SAM" id="MobiDB-lite"/>
    </source>
</evidence>
<dbReference type="InterPro" id="IPR050936">
    <property type="entry name" value="AP-1-like"/>
</dbReference>
<dbReference type="GO" id="GO:0000976">
    <property type="term" value="F:transcription cis-regulatory region binding"/>
    <property type="evidence" value="ECO:0007669"/>
    <property type="project" value="InterPro"/>
</dbReference>
<dbReference type="OrthoDB" id="2593073at2759"/>
<feature type="domain" description="BZIP" evidence="4">
    <location>
        <begin position="108"/>
        <end position="123"/>
    </location>
</feature>
<evidence type="ECO:0000313" key="5">
    <source>
        <dbReference type="EMBL" id="KAF9071149.1"/>
    </source>
</evidence>
<dbReference type="EMBL" id="JADNRY010000035">
    <property type="protein sequence ID" value="KAF9071149.1"/>
    <property type="molecule type" value="Genomic_DNA"/>
</dbReference>
<dbReference type="AlphaFoldDB" id="A0A9P5U9N3"/>
<evidence type="ECO:0000256" key="1">
    <source>
        <dbReference type="ARBA" id="ARBA00004123"/>
    </source>
</evidence>
<feature type="compositionally biased region" description="Basic and acidic residues" evidence="3">
    <location>
        <begin position="200"/>
        <end position="217"/>
    </location>
</feature>
<feature type="compositionally biased region" description="Polar residues" evidence="3">
    <location>
        <begin position="92"/>
        <end position="107"/>
    </location>
</feature>
<feature type="region of interest" description="Disordered" evidence="3">
    <location>
        <begin position="1"/>
        <end position="128"/>
    </location>
</feature>
<feature type="region of interest" description="Disordered" evidence="3">
    <location>
        <begin position="184"/>
        <end position="217"/>
    </location>
</feature>
<dbReference type="PANTHER" id="PTHR40621:SF6">
    <property type="entry name" value="AP-1-LIKE TRANSCRIPTION FACTOR YAP1-RELATED"/>
    <property type="match status" value="1"/>
</dbReference>
<organism evidence="5 6">
    <name type="scientific">Rhodocollybia butyracea</name>
    <dbReference type="NCBI Taxonomy" id="206335"/>
    <lineage>
        <taxon>Eukaryota</taxon>
        <taxon>Fungi</taxon>
        <taxon>Dikarya</taxon>
        <taxon>Basidiomycota</taxon>
        <taxon>Agaricomycotina</taxon>
        <taxon>Agaricomycetes</taxon>
        <taxon>Agaricomycetidae</taxon>
        <taxon>Agaricales</taxon>
        <taxon>Marasmiineae</taxon>
        <taxon>Omphalotaceae</taxon>
        <taxon>Rhodocollybia</taxon>
    </lineage>
</organism>
<protein>
    <recommendedName>
        <fullName evidence="4">BZIP domain-containing protein</fullName>
    </recommendedName>
</protein>
<evidence type="ECO:0000256" key="2">
    <source>
        <dbReference type="ARBA" id="ARBA00023242"/>
    </source>
</evidence>
<dbReference type="GO" id="GO:0001228">
    <property type="term" value="F:DNA-binding transcription activator activity, RNA polymerase II-specific"/>
    <property type="evidence" value="ECO:0007669"/>
    <property type="project" value="TreeGrafter"/>
</dbReference>
<dbReference type="Gene3D" id="1.20.5.170">
    <property type="match status" value="1"/>
</dbReference>
<dbReference type="SUPFAM" id="SSF57959">
    <property type="entry name" value="Leucine zipper domain"/>
    <property type="match status" value="1"/>
</dbReference>
<accession>A0A9P5U9N3</accession>
<proteinExistence type="predicted"/>
<reference evidence="5" key="1">
    <citation type="submission" date="2020-11" db="EMBL/GenBank/DDBJ databases">
        <authorList>
            <consortium name="DOE Joint Genome Institute"/>
            <person name="Ahrendt S."/>
            <person name="Riley R."/>
            <person name="Andreopoulos W."/>
            <person name="Labutti K."/>
            <person name="Pangilinan J."/>
            <person name="Ruiz-Duenas F.J."/>
            <person name="Barrasa J.M."/>
            <person name="Sanchez-Garcia M."/>
            <person name="Camarero S."/>
            <person name="Miyauchi S."/>
            <person name="Serrano A."/>
            <person name="Linde D."/>
            <person name="Babiker R."/>
            <person name="Drula E."/>
            <person name="Ayuso-Fernandez I."/>
            <person name="Pacheco R."/>
            <person name="Padilla G."/>
            <person name="Ferreira P."/>
            <person name="Barriuso J."/>
            <person name="Kellner H."/>
            <person name="Castanera R."/>
            <person name="Alfaro M."/>
            <person name="Ramirez L."/>
            <person name="Pisabarro A.G."/>
            <person name="Kuo A."/>
            <person name="Tritt A."/>
            <person name="Lipzen A."/>
            <person name="He G."/>
            <person name="Yan M."/>
            <person name="Ng V."/>
            <person name="Cullen D."/>
            <person name="Martin F."/>
            <person name="Rosso M.-N."/>
            <person name="Henrissat B."/>
            <person name="Hibbett D."/>
            <person name="Martinez A.T."/>
            <person name="Grigoriev I.V."/>
        </authorList>
    </citation>
    <scope>NUCLEOTIDE SEQUENCE</scope>
    <source>
        <strain evidence="5">AH 40177</strain>
    </source>
</reference>
<dbReference type="InterPro" id="IPR046347">
    <property type="entry name" value="bZIP_sf"/>
</dbReference>
<gene>
    <name evidence="5" type="ORF">BDP27DRAFT_1322847</name>
</gene>
<evidence type="ECO:0000259" key="4">
    <source>
        <dbReference type="PROSITE" id="PS00036"/>
    </source>
</evidence>
<dbReference type="PROSITE" id="PS00036">
    <property type="entry name" value="BZIP_BASIC"/>
    <property type="match status" value="1"/>
</dbReference>
<dbReference type="CDD" id="cd14688">
    <property type="entry name" value="bZIP_YAP"/>
    <property type="match status" value="1"/>
</dbReference>
<name>A0A9P5U9N3_9AGAR</name>
<feature type="compositionally biased region" description="Pro residues" evidence="3">
    <location>
        <begin position="71"/>
        <end position="89"/>
    </location>
</feature>
<keyword evidence="2" id="KW-0539">Nucleus</keyword>
<dbReference type="Proteomes" id="UP000772434">
    <property type="component" value="Unassembled WGS sequence"/>
</dbReference>
<feature type="compositionally biased region" description="Polar residues" evidence="3">
    <location>
        <begin position="11"/>
        <end position="34"/>
    </location>
</feature>
<feature type="compositionally biased region" description="Pro residues" evidence="3">
    <location>
        <begin position="51"/>
        <end position="62"/>
    </location>
</feature>
<comment type="caution">
    <text evidence="5">The sequence shown here is derived from an EMBL/GenBank/DDBJ whole genome shotgun (WGS) entry which is preliminary data.</text>
</comment>
<keyword evidence="6" id="KW-1185">Reference proteome</keyword>
<comment type="subcellular location">
    <subcellularLocation>
        <location evidence="1">Nucleus</location>
    </subcellularLocation>
</comment>
<dbReference type="GO" id="GO:0090575">
    <property type="term" value="C:RNA polymerase II transcription regulator complex"/>
    <property type="evidence" value="ECO:0007669"/>
    <property type="project" value="TreeGrafter"/>
</dbReference>
<evidence type="ECO:0000313" key="6">
    <source>
        <dbReference type="Proteomes" id="UP000772434"/>
    </source>
</evidence>
<feature type="compositionally biased region" description="Basic and acidic residues" evidence="3">
    <location>
        <begin position="108"/>
        <end position="128"/>
    </location>
</feature>